<proteinExistence type="predicted"/>
<sequence length="111" mass="12332">MSGEGANINRIRSFVLPQKNIKVFQYSATKQIRLATKKNNYWVINLLSPKALVPITETSAPPSARNLIGVPLTETVTNVLSLVKSTSLRARLTSTECRRGLDFVDRQTDAM</sequence>
<dbReference type="EMBL" id="UYRT01021683">
    <property type="protein sequence ID" value="VDK60099.1"/>
    <property type="molecule type" value="Genomic_DNA"/>
</dbReference>
<evidence type="ECO:0000313" key="3">
    <source>
        <dbReference type="WBParaSite" id="GPUH_0000792201-mRNA-1"/>
    </source>
</evidence>
<dbReference type="WBParaSite" id="GPUH_0000792201-mRNA-1">
    <property type="protein sequence ID" value="GPUH_0000792201-mRNA-1"/>
    <property type="gene ID" value="GPUH_0000792201"/>
</dbReference>
<dbReference type="Proteomes" id="UP000271098">
    <property type="component" value="Unassembled WGS sequence"/>
</dbReference>
<gene>
    <name evidence="1" type="ORF">GPUH_LOCUS7912</name>
</gene>
<reference evidence="3" key="1">
    <citation type="submission" date="2016-06" db="UniProtKB">
        <authorList>
            <consortium name="WormBaseParasite"/>
        </authorList>
    </citation>
    <scope>IDENTIFICATION</scope>
</reference>
<dbReference type="AlphaFoldDB" id="A0A183DGS2"/>
<reference evidence="1 2" key="2">
    <citation type="submission" date="2018-11" db="EMBL/GenBank/DDBJ databases">
        <authorList>
            <consortium name="Pathogen Informatics"/>
        </authorList>
    </citation>
    <scope>NUCLEOTIDE SEQUENCE [LARGE SCALE GENOMIC DNA]</scope>
</reference>
<evidence type="ECO:0000313" key="2">
    <source>
        <dbReference type="Proteomes" id="UP000271098"/>
    </source>
</evidence>
<evidence type="ECO:0000313" key="1">
    <source>
        <dbReference type="EMBL" id="VDK60099.1"/>
    </source>
</evidence>
<accession>A0A183DGS2</accession>
<organism evidence="3">
    <name type="scientific">Gongylonema pulchrum</name>
    <dbReference type="NCBI Taxonomy" id="637853"/>
    <lineage>
        <taxon>Eukaryota</taxon>
        <taxon>Metazoa</taxon>
        <taxon>Ecdysozoa</taxon>
        <taxon>Nematoda</taxon>
        <taxon>Chromadorea</taxon>
        <taxon>Rhabditida</taxon>
        <taxon>Spirurina</taxon>
        <taxon>Spiruromorpha</taxon>
        <taxon>Spiruroidea</taxon>
        <taxon>Gongylonematidae</taxon>
        <taxon>Gongylonema</taxon>
    </lineage>
</organism>
<protein>
    <submittedName>
        <fullName evidence="3">WS_DGAT_C domain-containing protein</fullName>
    </submittedName>
</protein>
<name>A0A183DGS2_9BILA</name>
<keyword evidence="2" id="KW-1185">Reference proteome</keyword>